<accession>A0A9W7BC68</accession>
<proteinExistence type="predicted"/>
<sequence length="276" mass="30990">MPRLLILALALFSFCVFPISPFSVSPDASFQSWCERNDIYSSRVSCRTTEDSVGGRGLFADHDVKEGEVLATIPKRLLLTSSDKMLWAGEIAGKAKDAEPAIDEWVATWTGGFSEDLDVISTLRAPARGQLSDKLELRKAQFQNAKQKYNLDDEDWALYNMVWSRACYLGPQWKYAVGIIPFFDMLNHSPRENVRLSSLGDAMKGFEETTSKPADLDDRDMLIIAKEHISKDSELLTSYLHEDVAKSRDVNGDGDRGDDEFAADELAARRMICWGF</sequence>
<dbReference type="CDD" id="cd10527">
    <property type="entry name" value="SET_LSMT"/>
    <property type="match status" value="1"/>
</dbReference>
<comment type="caution">
    <text evidence="3">The sequence shown here is derived from an EMBL/GenBank/DDBJ whole genome shotgun (WGS) entry which is preliminary data.</text>
</comment>
<dbReference type="Pfam" id="PF00856">
    <property type="entry name" value="SET"/>
    <property type="match status" value="1"/>
</dbReference>
<reference evidence="4" key="1">
    <citation type="journal article" date="2023" name="Commun. Biol.">
        <title>Genome analysis of Parmales, the sister group of diatoms, reveals the evolutionary specialization of diatoms from phago-mixotrophs to photoautotrophs.</title>
        <authorList>
            <person name="Ban H."/>
            <person name="Sato S."/>
            <person name="Yoshikawa S."/>
            <person name="Yamada K."/>
            <person name="Nakamura Y."/>
            <person name="Ichinomiya M."/>
            <person name="Sato N."/>
            <person name="Blanc-Mathieu R."/>
            <person name="Endo H."/>
            <person name="Kuwata A."/>
            <person name="Ogata H."/>
        </authorList>
    </citation>
    <scope>NUCLEOTIDE SEQUENCE [LARGE SCALE GENOMIC DNA]</scope>
</reference>
<evidence type="ECO:0000313" key="4">
    <source>
        <dbReference type="Proteomes" id="UP001162640"/>
    </source>
</evidence>
<name>A0A9W7BC68_9STRA</name>
<protein>
    <recommendedName>
        <fullName evidence="2">SET domain-containing protein</fullName>
    </recommendedName>
</protein>
<dbReference type="InterPro" id="IPR050600">
    <property type="entry name" value="SETD3_SETD6_MTase"/>
</dbReference>
<dbReference type="SUPFAM" id="SSF82199">
    <property type="entry name" value="SET domain"/>
    <property type="match status" value="1"/>
</dbReference>
<dbReference type="Proteomes" id="UP001162640">
    <property type="component" value="Unassembled WGS sequence"/>
</dbReference>
<organism evidence="3 4">
    <name type="scientific">Triparma laevis f. inornata</name>
    <dbReference type="NCBI Taxonomy" id="1714386"/>
    <lineage>
        <taxon>Eukaryota</taxon>
        <taxon>Sar</taxon>
        <taxon>Stramenopiles</taxon>
        <taxon>Ochrophyta</taxon>
        <taxon>Bolidophyceae</taxon>
        <taxon>Parmales</taxon>
        <taxon>Triparmaceae</taxon>
        <taxon>Triparma</taxon>
    </lineage>
</organism>
<dbReference type="PANTHER" id="PTHR13271">
    <property type="entry name" value="UNCHARACTERIZED PUTATIVE METHYLTRANSFERASE"/>
    <property type="match status" value="1"/>
</dbReference>
<feature type="domain" description="SET" evidence="2">
    <location>
        <begin position="42"/>
        <end position="240"/>
    </location>
</feature>
<keyword evidence="1" id="KW-0732">Signal</keyword>
<dbReference type="PROSITE" id="PS50280">
    <property type="entry name" value="SET"/>
    <property type="match status" value="1"/>
</dbReference>
<evidence type="ECO:0000259" key="2">
    <source>
        <dbReference type="PROSITE" id="PS50280"/>
    </source>
</evidence>
<evidence type="ECO:0000313" key="3">
    <source>
        <dbReference type="EMBL" id="GMH85260.1"/>
    </source>
</evidence>
<dbReference type="GO" id="GO:0016279">
    <property type="term" value="F:protein-lysine N-methyltransferase activity"/>
    <property type="evidence" value="ECO:0007669"/>
    <property type="project" value="TreeGrafter"/>
</dbReference>
<dbReference type="InterPro" id="IPR046341">
    <property type="entry name" value="SET_dom_sf"/>
</dbReference>
<dbReference type="AlphaFoldDB" id="A0A9W7BC68"/>
<dbReference type="EMBL" id="BLQM01000356">
    <property type="protein sequence ID" value="GMH85260.1"/>
    <property type="molecule type" value="Genomic_DNA"/>
</dbReference>
<feature type="signal peptide" evidence="1">
    <location>
        <begin position="1"/>
        <end position="21"/>
    </location>
</feature>
<dbReference type="Gene3D" id="3.90.1410.10">
    <property type="entry name" value="set domain protein methyltransferase, domain 1"/>
    <property type="match status" value="2"/>
</dbReference>
<feature type="chain" id="PRO_5040761329" description="SET domain-containing protein" evidence="1">
    <location>
        <begin position="22"/>
        <end position="276"/>
    </location>
</feature>
<gene>
    <name evidence="3" type="ORF">TL16_g10175</name>
</gene>
<dbReference type="InterPro" id="IPR001214">
    <property type="entry name" value="SET_dom"/>
</dbReference>
<evidence type="ECO:0000256" key="1">
    <source>
        <dbReference type="SAM" id="SignalP"/>
    </source>
</evidence>